<organism evidence="1 2">
    <name type="scientific">Helicobacter pylori</name>
    <name type="common">Campylobacter pylori</name>
    <dbReference type="NCBI Taxonomy" id="210"/>
    <lineage>
        <taxon>Bacteria</taxon>
        <taxon>Pseudomonadati</taxon>
        <taxon>Campylobacterota</taxon>
        <taxon>Epsilonproteobacteria</taxon>
        <taxon>Campylobacterales</taxon>
        <taxon>Helicobacteraceae</taxon>
        <taxon>Helicobacter</taxon>
    </lineage>
</organism>
<proteinExistence type="predicted"/>
<accession>A0A438XFY7</accession>
<name>A0A438XFY7_HELPX</name>
<sequence length="60" mass="6908">MNALEITQKLISYPTITPKECGIFEYIKSLFPAFKTLECGENGVKNLFLYRIFNPPKEHA</sequence>
<protein>
    <submittedName>
        <fullName evidence="1">Succinyl-diaminopimelate desuccinylase</fullName>
    </submittedName>
</protein>
<dbReference type="EMBL" id="RJGP01000510">
    <property type="protein sequence ID" value="RVZ35463.1"/>
    <property type="molecule type" value="Genomic_DNA"/>
</dbReference>
<reference evidence="1 2" key="1">
    <citation type="submission" date="2018-11" db="EMBL/GenBank/DDBJ databases">
        <title>Genetic determinants and prediction of antibiotic resistance phenotypes in Helicobacter pylori.</title>
        <authorList>
            <person name="Wagner K."/>
        </authorList>
    </citation>
    <scope>NUCLEOTIDE SEQUENCE [LARGE SCALE GENOMIC DNA]</scope>
    <source>
        <strain evidence="1 2">ZH70</strain>
    </source>
</reference>
<dbReference type="Proteomes" id="UP000289022">
    <property type="component" value="Unassembled WGS sequence"/>
</dbReference>
<evidence type="ECO:0000313" key="2">
    <source>
        <dbReference type="Proteomes" id="UP000289022"/>
    </source>
</evidence>
<gene>
    <name evidence="1" type="ORF">EC518_08400</name>
</gene>
<comment type="caution">
    <text evidence="1">The sequence shown here is derived from an EMBL/GenBank/DDBJ whole genome shotgun (WGS) entry which is preliminary data.</text>
</comment>
<dbReference type="AlphaFoldDB" id="A0A438XFY7"/>
<feature type="non-terminal residue" evidence="1">
    <location>
        <position position="60"/>
    </location>
</feature>
<evidence type="ECO:0000313" key="1">
    <source>
        <dbReference type="EMBL" id="RVZ35463.1"/>
    </source>
</evidence>